<dbReference type="AlphaFoldDB" id="A0AAW1XH91"/>
<dbReference type="EMBL" id="JBEDUW010000003">
    <property type="protein sequence ID" value="KAK9936226.1"/>
    <property type="molecule type" value="Genomic_DNA"/>
</dbReference>
<protein>
    <submittedName>
        <fullName evidence="2">Uncharacterized protein</fullName>
    </submittedName>
</protein>
<reference evidence="2 3" key="1">
    <citation type="journal article" date="2023" name="G3 (Bethesda)">
        <title>A chromosome-length genome assembly and annotation of blackberry (Rubus argutus, cv. 'Hillquist').</title>
        <authorList>
            <person name="Bruna T."/>
            <person name="Aryal R."/>
            <person name="Dudchenko O."/>
            <person name="Sargent D.J."/>
            <person name="Mead D."/>
            <person name="Buti M."/>
            <person name="Cavallini A."/>
            <person name="Hytonen T."/>
            <person name="Andres J."/>
            <person name="Pham M."/>
            <person name="Weisz D."/>
            <person name="Mascagni F."/>
            <person name="Usai G."/>
            <person name="Natali L."/>
            <person name="Bassil N."/>
            <person name="Fernandez G.E."/>
            <person name="Lomsadze A."/>
            <person name="Armour M."/>
            <person name="Olukolu B."/>
            <person name="Poorten T."/>
            <person name="Britton C."/>
            <person name="Davik J."/>
            <person name="Ashrafi H."/>
            <person name="Aiden E.L."/>
            <person name="Borodovsky M."/>
            <person name="Worthington M."/>
        </authorList>
    </citation>
    <scope>NUCLEOTIDE SEQUENCE [LARGE SCALE GENOMIC DNA]</scope>
    <source>
        <strain evidence="2">PI 553951</strain>
    </source>
</reference>
<feature type="signal peptide" evidence="1">
    <location>
        <begin position="1"/>
        <end position="21"/>
    </location>
</feature>
<dbReference type="Proteomes" id="UP001457282">
    <property type="component" value="Unassembled WGS sequence"/>
</dbReference>
<proteinExistence type="predicted"/>
<evidence type="ECO:0000256" key="1">
    <source>
        <dbReference type="SAM" id="SignalP"/>
    </source>
</evidence>
<keyword evidence="1" id="KW-0732">Signal</keyword>
<evidence type="ECO:0000313" key="3">
    <source>
        <dbReference type="Proteomes" id="UP001457282"/>
    </source>
</evidence>
<feature type="chain" id="PRO_5043385374" evidence="1">
    <location>
        <begin position="22"/>
        <end position="118"/>
    </location>
</feature>
<organism evidence="2 3">
    <name type="scientific">Rubus argutus</name>
    <name type="common">Southern blackberry</name>
    <dbReference type="NCBI Taxonomy" id="59490"/>
    <lineage>
        <taxon>Eukaryota</taxon>
        <taxon>Viridiplantae</taxon>
        <taxon>Streptophyta</taxon>
        <taxon>Embryophyta</taxon>
        <taxon>Tracheophyta</taxon>
        <taxon>Spermatophyta</taxon>
        <taxon>Magnoliopsida</taxon>
        <taxon>eudicotyledons</taxon>
        <taxon>Gunneridae</taxon>
        <taxon>Pentapetalae</taxon>
        <taxon>rosids</taxon>
        <taxon>fabids</taxon>
        <taxon>Rosales</taxon>
        <taxon>Rosaceae</taxon>
        <taxon>Rosoideae</taxon>
        <taxon>Rosoideae incertae sedis</taxon>
        <taxon>Rubus</taxon>
    </lineage>
</organism>
<evidence type="ECO:0000313" key="2">
    <source>
        <dbReference type="EMBL" id="KAK9936226.1"/>
    </source>
</evidence>
<name>A0AAW1XH91_RUBAR</name>
<accession>A0AAW1XH91</accession>
<comment type="caution">
    <text evidence="2">The sequence shown here is derived from an EMBL/GenBank/DDBJ whole genome shotgun (WGS) entry which is preliminary data.</text>
</comment>
<sequence length="118" mass="13282">MWIMSPIWSAYLLADWITNSAVGLIASSQGRTAQRRGPIDTCSSSGYTFDGWSRHHYFNLDLLKETPRSVVQTPLPIELTKLEDKKWDLINESNVGGIAIIHMRCRSSIADQIAMSSR</sequence>
<keyword evidence="3" id="KW-1185">Reference proteome</keyword>
<gene>
    <name evidence="2" type="ORF">M0R45_013077</name>
</gene>